<comment type="similarity">
    <text evidence="3">Belongs to the peptidase M20A family.</text>
</comment>
<keyword evidence="5" id="KW-0378">Hydrolase</keyword>
<accession>A0ABV7VBP0</accession>
<dbReference type="RefSeq" id="WP_379722310.1">
    <property type="nucleotide sequence ID" value="NZ_JBHRYJ010000001.1"/>
</dbReference>
<dbReference type="NCBIfam" id="NF005306">
    <property type="entry name" value="PRK06837.1"/>
    <property type="match status" value="1"/>
</dbReference>
<evidence type="ECO:0000256" key="5">
    <source>
        <dbReference type="ARBA" id="ARBA00022801"/>
    </source>
</evidence>
<evidence type="ECO:0000256" key="4">
    <source>
        <dbReference type="ARBA" id="ARBA00022723"/>
    </source>
</evidence>
<dbReference type="Pfam" id="PF01546">
    <property type="entry name" value="Peptidase_M20"/>
    <property type="match status" value="1"/>
</dbReference>
<evidence type="ECO:0000259" key="8">
    <source>
        <dbReference type="Pfam" id="PF07687"/>
    </source>
</evidence>
<reference evidence="10" key="1">
    <citation type="journal article" date="2019" name="Int. J. Syst. Evol. Microbiol.">
        <title>The Global Catalogue of Microorganisms (GCM) 10K type strain sequencing project: providing services to taxonomists for standard genome sequencing and annotation.</title>
        <authorList>
            <consortium name="The Broad Institute Genomics Platform"/>
            <consortium name="The Broad Institute Genome Sequencing Center for Infectious Disease"/>
            <person name="Wu L."/>
            <person name="Ma J."/>
        </authorList>
    </citation>
    <scope>NUCLEOTIDE SEQUENCE [LARGE SCALE GENOMIC DNA]</scope>
    <source>
        <strain evidence="10">KCTC 42182</strain>
    </source>
</reference>
<dbReference type="Gene3D" id="3.30.70.360">
    <property type="match status" value="1"/>
</dbReference>
<comment type="cofactor">
    <cofactor evidence="2">
        <name>Zn(2+)</name>
        <dbReference type="ChEBI" id="CHEBI:29105"/>
    </cofactor>
</comment>
<evidence type="ECO:0000256" key="7">
    <source>
        <dbReference type="ARBA" id="ARBA00023285"/>
    </source>
</evidence>
<dbReference type="Gene3D" id="3.40.630.10">
    <property type="entry name" value="Zn peptidases"/>
    <property type="match status" value="1"/>
</dbReference>
<dbReference type="InterPro" id="IPR036264">
    <property type="entry name" value="Bact_exopeptidase_dim_dom"/>
</dbReference>
<evidence type="ECO:0000313" key="10">
    <source>
        <dbReference type="Proteomes" id="UP001595711"/>
    </source>
</evidence>
<dbReference type="PANTHER" id="PTHR43808">
    <property type="entry name" value="ACETYLORNITHINE DEACETYLASE"/>
    <property type="match status" value="1"/>
</dbReference>
<dbReference type="EMBL" id="JBHRYJ010000001">
    <property type="protein sequence ID" value="MFC3674820.1"/>
    <property type="molecule type" value="Genomic_DNA"/>
</dbReference>
<dbReference type="CDD" id="cd03895">
    <property type="entry name" value="M20_ArgE_DapE-like"/>
    <property type="match status" value="1"/>
</dbReference>
<evidence type="ECO:0000256" key="6">
    <source>
        <dbReference type="ARBA" id="ARBA00022833"/>
    </source>
</evidence>
<dbReference type="InterPro" id="IPR010182">
    <property type="entry name" value="ArgE/DapE"/>
</dbReference>
<proteinExistence type="inferred from homology"/>
<keyword evidence="6" id="KW-0862">Zinc</keyword>
<dbReference type="InterPro" id="IPR050072">
    <property type="entry name" value="Peptidase_M20A"/>
</dbReference>
<comment type="cofactor">
    <cofactor evidence="1">
        <name>Co(2+)</name>
        <dbReference type="ChEBI" id="CHEBI:48828"/>
    </cofactor>
</comment>
<dbReference type="InterPro" id="IPR033687">
    <property type="entry name" value="YodQ-like"/>
</dbReference>
<keyword evidence="10" id="KW-1185">Reference proteome</keyword>
<name>A0ABV7VBP0_9PROT</name>
<gene>
    <name evidence="9" type="ORF">ACFOOQ_04640</name>
</gene>
<dbReference type="SUPFAM" id="SSF53187">
    <property type="entry name" value="Zn-dependent exopeptidases"/>
    <property type="match status" value="1"/>
</dbReference>
<comment type="caution">
    <text evidence="9">The sequence shown here is derived from an EMBL/GenBank/DDBJ whole genome shotgun (WGS) entry which is preliminary data.</text>
</comment>
<evidence type="ECO:0000313" key="9">
    <source>
        <dbReference type="EMBL" id="MFC3674820.1"/>
    </source>
</evidence>
<dbReference type="Pfam" id="PF07687">
    <property type="entry name" value="M20_dimer"/>
    <property type="match status" value="1"/>
</dbReference>
<keyword evidence="7" id="KW-0170">Cobalt</keyword>
<dbReference type="InterPro" id="IPR011650">
    <property type="entry name" value="Peptidase_M20_dimer"/>
</dbReference>
<evidence type="ECO:0000256" key="3">
    <source>
        <dbReference type="ARBA" id="ARBA00006247"/>
    </source>
</evidence>
<evidence type="ECO:0000256" key="2">
    <source>
        <dbReference type="ARBA" id="ARBA00001947"/>
    </source>
</evidence>
<protein>
    <submittedName>
        <fullName evidence="9">M20 family metallopeptidase</fullName>
    </submittedName>
</protein>
<keyword evidence="4" id="KW-0479">Metal-binding</keyword>
<dbReference type="Proteomes" id="UP001595711">
    <property type="component" value="Unassembled WGS sequence"/>
</dbReference>
<feature type="domain" description="Peptidase M20 dimerisation" evidence="8">
    <location>
        <begin position="208"/>
        <end position="322"/>
    </location>
</feature>
<sequence>MSDTLDRPLDKAQITAAISSLRDEAITLLGDLVRHPSLLGDERSAQDHMRGVFEGMGLRVDEFAIDEAKIKGHPGYSPSIVSYDGRHNVVGVHEPKHGTHGKSLICNGHIDVVPVGAESLWTRGPFEPWIDGDRFYGRGAGDMKAGIVAYTMALKALQKLGYEPAAKVVLQSVVEEECTGNGALACLVEGYTADAAIIPEPTPGIMQAQMGVMWLAIEIAGKPVHASVAHTGVGAIDFATYMFSALKKLEARWNAPGHRHACYHGHEHPVNFNLGKITGGEWASSVPTAARADIRIGFYPGRKPEDVRAEIEAVLAEAYRQHPSSNSLRYSVVYEGFQAEGFALDMNMPVITTLSDCCREVLGKVPPYTAFTGTTDARFFNLYGNTPATCYGPHAENIHGIDEWVSIDSMMQVATVLALFMVRWCGVNRLDD</sequence>
<evidence type="ECO:0000256" key="1">
    <source>
        <dbReference type="ARBA" id="ARBA00001941"/>
    </source>
</evidence>
<dbReference type="SUPFAM" id="SSF55031">
    <property type="entry name" value="Bacterial exopeptidase dimerisation domain"/>
    <property type="match status" value="1"/>
</dbReference>
<dbReference type="PANTHER" id="PTHR43808:SF25">
    <property type="entry name" value="PEPTIDASE M20 DIMERISATION DOMAIN-CONTAINING PROTEIN"/>
    <property type="match status" value="1"/>
</dbReference>
<dbReference type="NCBIfam" id="TIGR01910">
    <property type="entry name" value="DapE-ArgE"/>
    <property type="match status" value="1"/>
</dbReference>
<dbReference type="InterPro" id="IPR002933">
    <property type="entry name" value="Peptidase_M20"/>
</dbReference>
<organism evidence="9 10">
    <name type="scientific">Ferrovibrio xuzhouensis</name>
    <dbReference type="NCBI Taxonomy" id="1576914"/>
    <lineage>
        <taxon>Bacteria</taxon>
        <taxon>Pseudomonadati</taxon>
        <taxon>Pseudomonadota</taxon>
        <taxon>Alphaproteobacteria</taxon>
        <taxon>Rhodospirillales</taxon>
        <taxon>Rhodospirillaceae</taxon>
        <taxon>Ferrovibrio</taxon>
    </lineage>
</organism>